<keyword evidence="3" id="KW-1185">Reference proteome</keyword>
<dbReference type="EMBL" id="LJIJ01000181">
    <property type="protein sequence ID" value="ODN00928.1"/>
    <property type="molecule type" value="Genomic_DNA"/>
</dbReference>
<evidence type="ECO:0000313" key="2">
    <source>
        <dbReference type="EMBL" id="ODN00928.1"/>
    </source>
</evidence>
<dbReference type="Proteomes" id="UP000094527">
    <property type="component" value="Unassembled WGS sequence"/>
</dbReference>
<comment type="caution">
    <text evidence="2">The sequence shown here is derived from an EMBL/GenBank/DDBJ whole genome shotgun (WGS) entry which is preliminary data.</text>
</comment>
<dbReference type="AlphaFoldDB" id="A0A1D2N6N5"/>
<evidence type="ECO:0000313" key="3">
    <source>
        <dbReference type="Proteomes" id="UP000094527"/>
    </source>
</evidence>
<protein>
    <submittedName>
        <fullName evidence="2">Uncharacterized protein</fullName>
    </submittedName>
</protein>
<sequence length="267" mass="30206">MSQFEEPVIDDYEIKKRVESIAGKNARIVDCEKKSSFLSEETLLINGVPVKLEGEAGERIKEALKSGQPPPVELLSEILVQAGIEKNPVQLETTMTVKSSTKTSELSTLRDRHGKLVDEKLKEFEEDDEIQSANVEIWEKDSNEAKNLRKTFEKFRADVGTFIIPKPLPRTYSTDKTPPKTPQSPQSPTNSMPTSPSSPSQPNNQYYYQNQPPKQRPTNPPPRIPSLMKPLSKPIPPPKPKSKQVADVLRREKNFELPVRVVYETFI</sequence>
<dbReference type="OrthoDB" id="20825at2759"/>
<name>A0A1D2N6N5_ORCCI</name>
<proteinExistence type="predicted"/>
<gene>
    <name evidence="2" type="ORF">Ocin01_05763</name>
</gene>
<organism evidence="2 3">
    <name type="scientific">Orchesella cincta</name>
    <name type="common">Springtail</name>
    <name type="synonym">Podura cincta</name>
    <dbReference type="NCBI Taxonomy" id="48709"/>
    <lineage>
        <taxon>Eukaryota</taxon>
        <taxon>Metazoa</taxon>
        <taxon>Ecdysozoa</taxon>
        <taxon>Arthropoda</taxon>
        <taxon>Hexapoda</taxon>
        <taxon>Collembola</taxon>
        <taxon>Entomobryomorpha</taxon>
        <taxon>Entomobryoidea</taxon>
        <taxon>Orchesellidae</taxon>
        <taxon>Orchesellinae</taxon>
        <taxon>Orchesella</taxon>
    </lineage>
</organism>
<reference evidence="2 3" key="1">
    <citation type="journal article" date="2016" name="Genome Biol. Evol.">
        <title>Gene Family Evolution Reflects Adaptation to Soil Environmental Stressors in the Genome of the Collembolan Orchesella cincta.</title>
        <authorList>
            <person name="Faddeeva-Vakhrusheva A."/>
            <person name="Derks M.F."/>
            <person name="Anvar S.Y."/>
            <person name="Agamennone V."/>
            <person name="Suring W."/>
            <person name="Smit S."/>
            <person name="van Straalen N.M."/>
            <person name="Roelofs D."/>
        </authorList>
    </citation>
    <scope>NUCLEOTIDE SEQUENCE [LARGE SCALE GENOMIC DNA]</scope>
    <source>
        <tissue evidence="2">Mixed pool</tissue>
    </source>
</reference>
<feature type="region of interest" description="Disordered" evidence="1">
    <location>
        <begin position="165"/>
        <end position="246"/>
    </location>
</feature>
<accession>A0A1D2N6N5</accession>
<evidence type="ECO:0000256" key="1">
    <source>
        <dbReference type="SAM" id="MobiDB-lite"/>
    </source>
</evidence>
<dbReference type="STRING" id="48709.A0A1D2N6N5"/>
<feature type="compositionally biased region" description="Pro residues" evidence="1">
    <location>
        <begin position="214"/>
        <end position="224"/>
    </location>
</feature>
<feature type="compositionally biased region" description="Low complexity" evidence="1">
    <location>
        <begin position="183"/>
        <end position="213"/>
    </location>
</feature>